<name>A0A5C3NZN2_9APHY</name>
<evidence type="ECO:0000313" key="2">
    <source>
        <dbReference type="EMBL" id="TFK81997.1"/>
    </source>
</evidence>
<keyword evidence="3" id="KW-1185">Reference proteome</keyword>
<reference evidence="2 3" key="1">
    <citation type="journal article" date="2019" name="Nat. Ecol. Evol.">
        <title>Megaphylogeny resolves global patterns of mushroom evolution.</title>
        <authorList>
            <person name="Varga T."/>
            <person name="Krizsan K."/>
            <person name="Foldi C."/>
            <person name="Dima B."/>
            <person name="Sanchez-Garcia M."/>
            <person name="Sanchez-Ramirez S."/>
            <person name="Szollosi G.J."/>
            <person name="Szarkandi J.G."/>
            <person name="Papp V."/>
            <person name="Albert L."/>
            <person name="Andreopoulos W."/>
            <person name="Angelini C."/>
            <person name="Antonin V."/>
            <person name="Barry K.W."/>
            <person name="Bougher N.L."/>
            <person name="Buchanan P."/>
            <person name="Buyck B."/>
            <person name="Bense V."/>
            <person name="Catcheside P."/>
            <person name="Chovatia M."/>
            <person name="Cooper J."/>
            <person name="Damon W."/>
            <person name="Desjardin D."/>
            <person name="Finy P."/>
            <person name="Geml J."/>
            <person name="Haridas S."/>
            <person name="Hughes K."/>
            <person name="Justo A."/>
            <person name="Karasinski D."/>
            <person name="Kautmanova I."/>
            <person name="Kiss B."/>
            <person name="Kocsube S."/>
            <person name="Kotiranta H."/>
            <person name="LaButti K.M."/>
            <person name="Lechner B.E."/>
            <person name="Liimatainen K."/>
            <person name="Lipzen A."/>
            <person name="Lukacs Z."/>
            <person name="Mihaltcheva S."/>
            <person name="Morgado L.N."/>
            <person name="Niskanen T."/>
            <person name="Noordeloos M.E."/>
            <person name="Ohm R.A."/>
            <person name="Ortiz-Santana B."/>
            <person name="Ovrebo C."/>
            <person name="Racz N."/>
            <person name="Riley R."/>
            <person name="Savchenko A."/>
            <person name="Shiryaev A."/>
            <person name="Soop K."/>
            <person name="Spirin V."/>
            <person name="Szebenyi C."/>
            <person name="Tomsovsky M."/>
            <person name="Tulloss R.E."/>
            <person name="Uehling J."/>
            <person name="Grigoriev I.V."/>
            <person name="Vagvolgyi C."/>
            <person name="Papp T."/>
            <person name="Martin F.M."/>
            <person name="Miettinen O."/>
            <person name="Hibbett D.S."/>
            <person name="Nagy L.G."/>
        </authorList>
    </citation>
    <scope>NUCLEOTIDE SEQUENCE [LARGE SCALE GENOMIC DNA]</scope>
    <source>
        <strain evidence="2 3">HHB13444</strain>
    </source>
</reference>
<dbReference type="EMBL" id="ML211534">
    <property type="protein sequence ID" value="TFK81997.1"/>
    <property type="molecule type" value="Genomic_DNA"/>
</dbReference>
<dbReference type="Proteomes" id="UP000308197">
    <property type="component" value="Unassembled WGS sequence"/>
</dbReference>
<feature type="non-terminal residue" evidence="2">
    <location>
        <position position="84"/>
    </location>
</feature>
<proteinExistence type="predicted"/>
<dbReference type="STRING" id="1314778.A0A5C3NZN2"/>
<feature type="region of interest" description="Disordered" evidence="1">
    <location>
        <begin position="11"/>
        <end position="30"/>
    </location>
</feature>
<accession>A0A5C3NZN2</accession>
<organism evidence="2 3">
    <name type="scientific">Polyporus arcularius HHB13444</name>
    <dbReference type="NCBI Taxonomy" id="1314778"/>
    <lineage>
        <taxon>Eukaryota</taxon>
        <taxon>Fungi</taxon>
        <taxon>Dikarya</taxon>
        <taxon>Basidiomycota</taxon>
        <taxon>Agaricomycotina</taxon>
        <taxon>Agaricomycetes</taxon>
        <taxon>Polyporales</taxon>
        <taxon>Polyporaceae</taxon>
        <taxon>Polyporus</taxon>
    </lineage>
</organism>
<dbReference type="AlphaFoldDB" id="A0A5C3NZN2"/>
<gene>
    <name evidence="2" type="ORF">K466DRAFT_317923</name>
</gene>
<sequence length="84" mass="8970">MNPPHILIARNSRGLTSHNPSASLSSPTETHAAAAGIFRSAGSPSWYIEECESDDMSSSLSTNGDMDDPIEIDETFTRASKFPG</sequence>
<evidence type="ECO:0000256" key="1">
    <source>
        <dbReference type="SAM" id="MobiDB-lite"/>
    </source>
</evidence>
<feature type="compositionally biased region" description="Polar residues" evidence="1">
    <location>
        <begin position="13"/>
        <end position="29"/>
    </location>
</feature>
<evidence type="ECO:0000313" key="3">
    <source>
        <dbReference type="Proteomes" id="UP000308197"/>
    </source>
</evidence>
<dbReference type="InParanoid" id="A0A5C3NZN2"/>
<protein>
    <submittedName>
        <fullName evidence="2">Uncharacterized protein</fullName>
    </submittedName>
</protein>